<dbReference type="VEuPathDB" id="CryptoDB:Cvel_14707"/>
<gene>
    <name evidence="10" type="ORF">Cvel_14707</name>
</gene>
<feature type="domain" description="BBSome complex member BBS5 PH" evidence="9">
    <location>
        <begin position="212"/>
        <end position="266"/>
    </location>
</feature>
<dbReference type="PANTHER" id="PTHR21351">
    <property type="entry name" value="BARDET-BIEDL SYNDROME PROTEIN 5"/>
    <property type="match status" value="1"/>
</dbReference>
<sequence>MTSKRAQARPNNSQGGAQVQRASAAAERTAWSAAPSGGFDHLVWQDKELHFDAQPSLLQLRKAEVVVEKFEAVEDTKGNAGQRGELVVTNLRLMWVFGHPGGAGVQRRRPRQAGGGGRKASSLSVGWGVVEWVSVTVAVSAAAGSVRAIQLMTGYNNSRYEFLFSASVADSPRLFSCVQSLHKAYNSSKLYREVKLRGAIMKDKSPVLLAKEEIVERRASVWNLAHDQGSVGTLIFTNVRLIWFAQLAENFNVSVPFVQMASVANRASKFGPALVVQCTQASGGYLLGFRIDPSSETDRLAKQLEKLREVYCAHPLLGVFVSGSDQTSPGQSTHKHVVDDISIVEVSRGIHLREREGQRAPREGPAETAAMPLQDQAELRGGGGVETGAAADVYAVGASVGVPAKRGRLEAGSGVGEGCGDFGGGEREGDGEEADDDRVFEPELGLAIERLPEGVTLSQLWEIL</sequence>
<dbReference type="Pfam" id="PF07289">
    <property type="entry name" value="BBL5"/>
    <property type="match status" value="3"/>
</dbReference>
<dbReference type="GO" id="GO:0060271">
    <property type="term" value="P:cilium assembly"/>
    <property type="evidence" value="ECO:0007669"/>
    <property type="project" value="TreeGrafter"/>
</dbReference>
<dbReference type="GO" id="GO:0032266">
    <property type="term" value="F:phosphatidylinositol-3-phosphate binding"/>
    <property type="evidence" value="ECO:0007669"/>
    <property type="project" value="TreeGrafter"/>
</dbReference>
<feature type="compositionally biased region" description="Polar residues" evidence="8">
    <location>
        <begin position="1"/>
        <end position="21"/>
    </location>
</feature>
<evidence type="ECO:0000256" key="3">
    <source>
        <dbReference type="ARBA" id="ARBA00005822"/>
    </source>
</evidence>
<reference evidence="10" key="1">
    <citation type="submission" date="2014-11" db="EMBL/GenBank/DDBJ databases">
        <authorList>
            <person name="Otto D Thomas"/>
            <person name="Naeem Raeece"/>
        </authorList>
    </citation>
    <scope>NUCLEOTIDE SEQUENCE</scope>
</reference>
<protein>
    <recommendedName>
        <fullName evidence="9">BBSome complex member BBS5 PH domain-containing protein</fullName>
    </recommendedName>
</protein>
<keyword evidence="7" id="KW-0966">Cell projection</keyword>
<evidence type="ECO:0000313" key="10">
    <source>
        <dbReference type="EMBL" id="CEM05711.1"/>
    </source>
</evidence>
<dbReference type="InterPro" id="IPR006606">
    <property type="entry name" value="BBL5"/>
</dbReference>
<feature type="region of interest" description="Disordered" evidence="8">
    <location>
        <begin position="1"/>
        <end position="28"/>
    </location>
</feature>
<dbReference type="EMBL" id="CDMZ01000062">
    <property type="protein sequence ID" value="CEM05711.1"/>
    <property type="molecule type" value="Genomic_DNA"/>
</dbReference>
<keyword evidence="6" id="KW-0206">Cytoskeleton</keyword>
<evidence type="ECO:0000256" key="7">
    <source>
        <dbReference type="ARBA" id="ARBA00023273"/>
    </source>
</evidence>
<feature type="compositionally biased region" description="Gly residues" evidence="8">
    <location>
        <begin position="413"/>
        <end position="423"/>
    </location>
</feature>
<dbReference type="PhylomeDB" id="A0A0G4F1E0"/>
<comment type="similarity">
    <text evidence="3">Belongs to the BBS5 family.</text>
</comment>
<feature type="compositionally biased region" description="Basic and acidic residues" evidence="8">
    <location>
        <begin position="352"/>
        <end position="365"/>
    </location>
</feature>
<dbReference type="PANTHER" id="PTHR21351:SF0">
    <property type="entry name" value="BARDET-BIEDL SYNDROME 5 PROTEIN"/>
    <property type="match status" value="1"/>
</dbReference>
<name>A0A0G4F1E0_9ALVE</name>
<proteinExistence type="inferred from homology"/>
<dbReference type="AlphaFoldDB" id="A0A0G4F1E0"/>
<evidence type="ECO:0000256" key="1">
    <source>
        <dbReference type="ARBA" id="ARBA00004138"/>
    </source>
</evidence>
<evidence type="ECO:0000256" key="4">
    <source>
        <dbReference type="ARBA" id="ARBA00022490"/>
    </source>
</evidence>
<feature type="region of interest" description="Disordered" evidence="8">
    <location>
        <begin position="352"/>
        <end position="373"/>
    </location>
</feature>
<dbReference type="GO" id="GO:0036064">
    <property type="term" value="C:ciliary basal body"/>
    <property type="evidence" value="ECO:0007669"/>
    <property type="project" value="TreeGrafter"/>
</dbReference>
<organism evidence="10">
    <name type="scientific">Chromera velia CCMP2878</name>
    <dbReference type="NCBI Taxonomy" id="1169474"/>
    <lineage>
        <taxon>Eukaryota</taxon>
        <taxon>Sar</taxon>
        <taxon>Alveolata</taxon>
        <taxon>Colpodellida</taxon>
        <taxon>Chromeraceae</taxon>
        <taxon>Chromera</taxon>
    </lineage>
</organism>
<accession>A0A0G4F1E0</accession>
<evidence type="ECO:0000259" key="9">
    <source>
        <dbReference type="SMART" id="SM00683"/>
    </source>
</evidence>
<comment type="subcellular location">
    <subcellularLocation>
        <location evidence="1">Cell projection</location>
        <location evidence="1">Cilium</location>
    </subcellularLocation>
    <subcellularLocation>
        <location evidence="2">Cytoplasm</location>
        <location evidence="2">Cytoskeleton</location>
    </subcellularLocation>
</comment>
<evidence type="ECO:0000256" key="2">
    <source>
        <dbReference type="ARBA" id="ARBA00004245"/>
    </source>
</evidence>
<evidence type="ECO:0000256" key="8">
    <source>
        <dbReference type="SAM" id="MobiDB-lite"/>
    </source>
</evidence>
<feature type="domain" description="BBSome complex member BBS5 PH" evidence="9">
    <location>
        <begin position="64"/>
        <end position="136"/>
    </location>
</feature>
<evidence type="ECO:0000256" key="5">
    <source>
        <dbReference type="ARBA" id="ARBA00023069"/>
    </source>
</evidence>
<dbReference type="SMART" id="SM00683">
    <property type="entry name" value="DM16"/>
    <property type="match status" value="2"/>
</dbReference>
<dbReference type="GO" id="GO:0034464">
    <property type="term" value="C:BBSome"/>
    <property type="evidence" value="ECO:0007669"/>
    <property type="project" value="InterPro"/>
</dbReference>
<evidence type="ECO:0000256" key="6">
    <source>
        <dbReference type="ARBA" id="ARBA00023212"/>
    </source>
</evidence>
<dbReference type="InterPro" id="IPR014003">
    <property type="entry name" value="BBS5_PH"/>
</dbReference>
<keyword evidence="4" id="KW-0963">Cytoplasm</keyword>
<keyword evidence="5" id="KW-0969">Cilium</keyword>
<feature type="region of interest" description="Disordered" evidence="8">
    <location>
        <begin position="408"/>
        <end position="436"/>
    </location>
</feature>